<comment type="caution">
    <text evidence="1">The sequence shown here is derived from an EMBL/GenBank/DDBJ whole genome shotgun (WGS) entry which is preliminary data.</text>
</comment>
<proteinExistence type="predicted"/>
<dbReference type="Proteomes" id="UP000518300">
    <property type="component" value="Unassembled WGS sequence"/>
</dbReference>
<evidence type="ECO:0000313" key="2">
    <source>
        <dbReference type="Proteomes" id="UP000518300"/>
    </source>
</evidence>
<dbReference type="AlphaFoldDB" id="A0A848LRP6"/>
<keyword evidence="2" id="KW-1185">Reference proteome</keyword>
<gene>
    <name evidence="1" type="ORF">HG543_36705</name>
</gene>
<evidence type="ECO:0000313" key="1">
    <source>
        <dbReference type="EMBL" id="NMO20361.1"/>
    </source>
</evidence>
<dbReference type="RefSeq" id="WP_169349579.1">
    <property type="nucleotide sequence ID" value="NZ_JABBJJ010000239.1"/>
</dbReference>
<organism evidence="1 2">
    <name type="scientific">Pyxidicoccus fallax</name>
    <dbReference type="NCBI Taxonomy" id="394095"/>
    <lineage>
        <taxon>Bacteria</taxon>
        <taxon>Pseudomonadati</taxon>
        <taxon>Myxococcota</taxon>
        <taxon>Myxococcia</taxon>
        <taxon>Myxococcales</taxon>
        <taxon>Cystobacterineae</taxon>
        <taxon>Myxococcaceae</taxon>
        <taxon>Pyxidicoccus</taxon>
    </lineage>
</organism>
<protein>
    <submittedName>
        <fullName evidence="1">Uncharacterized protein</fullName>
    </submittedName>
</protein>
<reference evidence="1 2" key="1">
    <citation type="submission" date="2020-04" db="EMBL/GenBank/DDBJ databases">
        <title>Draft genome of Pyxidicoccus fallax type strain.</title>
        <authorList>
            <person name="Whitworth D.E."/>
        </authorList>
    </citation>
    <scope>NUCLEOTIDE SEQUENCE [LARGE SCALE GENOMIC DNA]</scope>
    <source>
        <strain evidence="1 2">DSM 14698</strain>
    </source>
</reference>
<dbReference type="EMBL" id="JABBJJ010000239">
    <property type="protein sequence ID" value="NMO20361.1"/>
    <property type="molecule type" value="Genomic_DNA"/>
</dbReference>
<accession>A0A848LRP6</accession>
<name>A0A848LRP6_9BACT</name>
<sequence length="271" mass="31374">MPDTIIKRRRWTNKGYHAYPLMEVDRTLPDHQKWLDLDMLVAAAKKGDFRRVTELPTRVAAADDWVRRGDYVALLGDAGDSKTLARVRDEILPACSDSVMRFVYAEALCYWGSLSAVPGLIEQYRKYHFSEDAWSIAEWMSRLMEEKPGVLNDFPTEDDEEGAETYCRVARSRYEELKGLLGTDDVVVFRGNVVGVDNICQRMLDDLRDKQFHEEMRHKFEAWTGVDCSGFYQHEVLQPLSAAAIIEDFLDSPERARYRDGERYFFGHRLA</sequence>